<dbReference type="AlphaFoldDB" id="A0A6J6HGI3"/>
<dbReference type="EMBL" id="CAEZUZ010000036">
    <property type="protein sequence ID" value="CAB4612066.1"/>
    <property type="molecule type" value="Genomic_DNA"/>
</dbReference>
<reference evidence="1" key="1">
    <citation type="submission" date="2020-05" db="EMBL/GenBank/DDBJ databases">
        <authorList>
            <person name="Chiriac C."/>
            <person name="Salcher M."/>
            <person name="Ghai R."/>
            <person name="Kavagutti S V."/>
        </authorList>
    </citation>
    <scope>NUCLEOTIDE SEQUENCE</scope>
</reference>
<gene>
    <name evidence="1" type="ORF">UFOPK1889_00351</name>
</gene>
<organism evidence="1">
    <name type="scientific">freshwater metagenome</name>
    <dbReference type="NCBI Taxonomy" id="449393"/>
    <lineage>
        <taxon>unclassified sequences</taxon>
        <taxon>metagenomes</taxon>
        <taxon>ecological metagenomes</taxon>
    </lineage>
</organism>
<proteinExistence type="predicted"/>
<accession>A0A6J6HGI3</accession>
<protein>
    <submittedName>
        <fullName evidence="1">Unannotated protein</fullName>
    </submittedName>
</protein>
<name>A0A6J6HGI3_9ZZZZ</name>
<sequence>MSTQQRLNTNMRGVRYGEVVAVFIKGDTVQAEVYGTQMLNDCPAELWDTLDAAEITKELGAFAVKLNGPRHWMLDGLGSKVAPVEPVIRDFNGLTMRRIAVIEFEPGQKPTTSPYELRSVNRGAVWFFDKGSVVYELVDADGVAYVMQAYCISVDPATSQDTLASLGERLTLPEGWSYRSRILEEELVVDTTDHMATVVQDEFENTYTLPY</sequence>
<evidence type="ECO:0000313" key="1">
    <source>
        <dbReference type="EMBL" id="CAB4612066.1"/>
    </source>
</evidence>